<dbReference type="STRING" id="1392247.A0A3N4KWS8"/>
<feature type="domain" description="Aminotransferase class I/classII large" evidence="1">
    <location>
        <begin position="61"/>
        <end position="444"/>
    </location>
</feature>
<dbReference type="EMBL" id="ML119121">
    <property type="protein sequence ID" value="RPB13732.1"/>
    <property type="molecule type" value="Genomic_DNA"/>
</dbReference>
<dbReference type="PANTHER" id="PTHR42858:SF1">
    <property type="entry name" value="LD15494P"/>
    <property type="match status" value="1"/>
</dbReference>
<dbReference type="GO" id="GO:0047536">
    <property type="term" value="F:2-aminoadipate transaminase activity"/>
    <property type="evidence" value="ECO:0007669"/>
    <property type="project" value="TreeGrafter"/>
</dbReference>
<dbReference type="Gene3D" id="3.90.1150.10">
    <property type="entry name" value="Aspartate Aminotransferase, domain 1"/>
    <property type="match status" value="1"/>
</dbReference>
<dbReference type="InterPro" id="IPR015424">
    <property type="entry name" value="PyrdxlP-dep_Trfase"/>
</dbReference>
<proteinExistence type="predicted"/>
<dbReference type="OrthoDB" id="7042322at2759"/>
<name>A0A3N4KWS8_9PEZI</name>
<dbReference type="InterPro" id="IPR015422">
    <property type="entry name" value="PyrdxlP-dep_Trfase_small"/>
</dbReference>
<keyword evidence="2" id="KW-0808">Transferase</keyword>
<dbReference type="Gene3D" id="3.40.640.10">
    <property type="entry name" value="Type I PLP-dependent aspartate aminotransferase-like (Major domain)"/>
    <property type="match status" value="1"/>
</dbReference>
<dbReference type="PANTHER" id="PTHR42858">
    <property type="entry name" value="AMINOTRANSFERASE"/>
    <property type="match status" value="1"/>
</dbReference>
<dbReference type="CDD" id="cd00609">
    <property type="entry name" value="AAT_like"/>
    <property type="match status" value="1"/>
</dbReference>
<gene>
    <name evidence="2" type="ORF">P167DRAFT_558173</name>
</gene>
<dbReference type="AlphaFoldDB" id="A0A3N4KWS8"/>
<protein>
    <submittedName>
        <fullName evidence="2">PLP-dependent transferase</fullName>
    </submittedName>
</protein>
<keyword evidence="3" id="KW-1185">Reference proteome</keyword>
<organism evidence="2 3">
    <name type="scientific">Morchella conica CCBAS932</name>
    <dbReference type="NCBI Taxonomy" id="1392247"/>
    <lineage>
        <taxon>Eukaryota</taxon>
        <taxon>Fungi</taxon>
        <taxon>Dikarya</taxon>
        <taxon>Ascomycota</taxon>
        <taxon>Pezizomycotina</taxon>
        <taxon>Pezizomycetes</taxon>
        <taxon>Pezizales</taxon>
        <taxon>Morchellaceae</taxon>
        <taxon>Morchella</taxon>
    </lineage>
</organism>
<dbReference type="GO" id="GO:0030170">
    <property type="term" value="F:pyridoxal phosphate binding"/>
    <property type="evidence" value="ECO:0007669"/>
    <property type="project" value="InterPro"/>
</dbReference>
<dbReference type="FunCoup" id="A0A3N4KWS8">
    <property type="interactions" value="55"/>
</dbReference>
<reference evidence="2 3" key="1">
    <citation type="journal article" date="2018" name="Nat. Ecol. Evol.">
        <title>Pezizomycetes genomes reveal the molecular basis of ectomycorrhizal truffle lifestyle.</title>
        <authorList>
            <person name="Murat C."/>
            <person name="Payen T."/>
            <person name="Noel B."/>
            <person name="Kuo A."/>
            <person name="Morin E."/>
            <person name="Chen J."/>
            <person name="Kohler A."/>
            <person name="Krizsan K."/>
            <person name="Balestrini R."/>
            <person name="Da Silva C."/>
            <person name="Montanini B."/>
            <person name="Hainaut M."/>
            <person name="Levati E."/>
            <person name="Barry K.W."/>
            <person name="Belfiori B."/>
            <person name="Cichocki N."/>
            <person name="Clum A."/>
            <person name="Dockter R.B."/>
            <person name="Fauchery L."/>
            <person name="Guy J."/>
            <person name="Iotti M."/>
            <person name="Le Tacon F."/>
            <person name="Lindquist E.A."/>
            <person name="Lipzen A."/>
            <person name="Malagnac F."/>
            <person name="Mello A."/>
            <person name="Molinier V."/>
            <person name="Miyauchi S."/>
            <person name="Poulain J."/>
            <person name="Riccioni C."/>
            <person name="Rubini A."/>
            <person name="Sitrit Y."/>
            <person name="Splivallo R."/>
            <person name="Traeger S."/>
            <person name="Wang M."/>
            <person name="Zifcakova L."/>
            <person name="Wipf D."/>
            <person name="Zambonelli A."/>
            <person name="Paolocci F."/>
            <person name="Nowrousian M."/>
            <person name="Ottonello S."/>
            <person name="Baldrian P."/>
            <person name="Spatafora J.W."/>
            <person name="Henrissat B."/>
            <person name="Nagy L.G."/>
            <person name="Aury J.M."/>
            <person name="Wincker P."/>
            <person name="Grigoriev I.V."/>
            <person name="Bonfante P."/>
            <person name="Martin F.M."/>
        </authorList>
    </citation>
    <scope>NUCLEOTIDE SEQUENCE [LARGE SCALE GENOMIC DNA]</scope>
    <source>
        <strain evidence="2 3">CCBAS932</strain>
    </source>
</reference>
<dbReference type="InterPro" id="IPR015421">
    <property type="entry name" value="PyrdxlP-dep_Trfase_major"/>
</dbReference>
<accession>A0A3N4KWS8</accession>
<dbReference type="Pfam" id="PF00155">
    <property type="entry name" value="Aminotran_1_2"/>
    <property type="match status" value="1"/>
</dbReference>
<evidence type="ECO:0000313" key="2">
    <source>
        <dbReference type="EMBL" id="RPB13732.1"/>
    </source>
</evidence>
<evidence type="ECO:0000313" key="3">
    <source>
        <dbReference type="Proteomes" id="UP000277580"/>
    </source>
</evidence>
<dbReference type="InterPro" id="IPR004839">
    <property type="entry name" value="Aminotransferase_I/II_large"/>
</dbReference>
<sequence>MRDMPPLVSGNIDLLRGHPSTRLLATSQIADAAAVVLNAPSLPVDSYTVIRHPLHYASEMGNRDVRGEIARWAGERYGLREEIGLERILMTSGASFGLMNVLMHCTSPVTGYTKQAFLISPAYFLAAKVFEDAGFTNKLTAISSTATSIDLPSLRRHLHHLNATTPDIPLSAGLVPISHDGAAPKRIYKYVLYCVPTYSNPTGQTWDLATRRELVQLAREFDVLLVSDDVYDFLGNEGDKCALGEDGRLLPRLVTVDREIMEEEGELEQGAGFTVSNCSFSKLLGPGLRCGWIETATSVLAEQIGHGGANISGGNSSHFVSTLIHHVVKTRAIDAIITTLRQTYTSRSGAIAAAIRAHLPAGTEICGGHGGFFMWVGLPPGYDARKIVRMAEEQGEEGGGVRVMSGDMTECPGERNRMGWGDRWVRITVSYCEEEEAVEGVRRLGAAVERWRAGPGCL</sequence>
<evidence type="ECO:0000259" key="1">
    <source>
        <dbReference type="Pfam" id="PF00155"/>
    </source>
</evidence>
<dbReference type="Proteomes" id="UP000277580">
    <property type="component" value="Unassembled WGS sequence"/>
</dbReference>
<dbReference type="InParanoid" id="A0A3N4KWS8"/>
<dbReference type="SUPFAM" id="SSF53383">
    <property type="entry name" value="PLP-dependent transferases"/>
    <property type="match status" value="1"/>
</dbReference>